<evidence type="ECO:0000313" key="3">
    <source>
        <dbReference type="EMBL" id="ROP26741.1"/>
    </source>
</evidence>
<comment type="caution">
    <text evidence="3">The sequence shown here is derived from an EMBL/GenBank/DDBJ whole genome shotgun (WGS) entry which is preliminary data.</text>
</comment>
<organism evidence="3 4">
    <name type="scientific">Pseudokineococcus lusitanus</name>
    <dbReference type="NCBI Taxonomy" id="763993"/>
    <lineage>
        <taxon>Bacteria</taxon>
        <taxon>Bacillati</taxon>
        <taxon>Actinomycetota</taxon>
        <taxon>Actinomycetes</taxon>
        <taxon>Kineosporiales</taxon>
        <taxon>Kineosporiaceae</taxon>
        <taxon>Pseudokineococcus</taxon>
    </lineage>
</organism>
<proteinExistence type="predicted"/>
<sequence length="212" mass="22458">MAGIVVDREEGRDLLARELAGRLYADAQPSPVQRFLSWLFERLGELVPDDLDGGPVVDALVVGVVVLLVLLAARVAGQAVLRRRRAGADAEVFAGDVRRGADDHRARADAMAGEGRWPEAVAERFRAVVRGAEERVLVDEVPGRTAGEVAGELGRVMPDLAGDLATGARVFDDVVYGSAPGTADDDARLRRLDDAVRAARPALPAAVGPEVP</sequence>
<keyword evidence="1" id="KW-0812">Transmembrane</keyword>
<reference evidence="3 4" key="1">
    <citation type="journal article" date="2015" name="Stand. Genomic Sci.">
        <title>Genomic Encyclopedia of Bacterial and Archaeal Type Strains, Phase III: the genomes of soil and plant-associated and newly described type strains.</title>
        <authorList>
            <person name="Whitman W.B."/>
            <person name="Woyke T."/>
            <person name="Klenk H.P."/>
            <person name="Zhou Y."/>
            <person name="Lilburn T.G."/>
            <person name="Beck B.J."/>
            <person name="De Vos P."/>
            <person name="Vandamme P."/>
            <person name="Eisen J.A."/>
            <person name="Garrity G."/>
            <person name="Hugenholtz P."/>
            <person name="Kyrpides N.C."/>
        </authorList>
    </citation>
    <scope>NUCLEOTIDE SEQUENCE [LARGE SCALE GENOMIC DNA]</scope>
    <source>
        <strain evidence="3 4">CECT 7306</strain>
    </source>
</reference>
<dbReference type="Proteomes" id="UP000276232">
    <property type="component" value="Unassembled WGS sequence"/>
</dbReference>
<gene>
    <name evidence="3" type="ORF">EDC03_3211</name>
</gene>
<keyword evidence="4" id="KW-1185">Reference proteome</keyword>
<name>A0A3N1G954_9ACTN</name>
<feature type="domain" description="Protein-glutamine gamma-glutamyltransferase-like C-terminal" evidence="2">
    <location>
        <begin position="124"/>
        <end position="193"/>
    </location>
</feature>
<evidence type="ECO:0000256" key="1">
    <source>
        <dbReference type="SAM" id="Phobius"/>
    </source>
</evidence>
<dbReference type="InterPro" id="IPR025403">
    <property type="entry name" value="TgpA-like_C"/>
</dbReference>
<evidence type="ECO:0000313" key="4">
    <source>
        <dbReference type="Proteomes" id="UP000276232"/>
    </source>
</evidence>
<dbReference type="AlphaFoldDB" id="A0A3N1G954"/>
<feature type="transmembrane region" description="Helical" evidence="1">
    <location>
        <begin position="56"/>
        <end position="76"/>
    </location>
</feature>
<protein>
    <submittedName>
        <fullName evidence="3">Uncharacterized protein DUF4129</fullName>
    </submittedName>
</protein>
<keyword evidence="1" id="KW-0472">Membrane</keyword>
<evidence type="ECO:0000259" key="2">
    <source>
        <dbReference type="Pfam" id="PF13559"/>
    </source>
</evidence>
<keyword evidence="1" id="KW-1133">Transmembrane helix</keyword>
<accession>A0A3N1G954</accession>
<dbReference type="RefSeq" id="WP_123381274.1">
    <property type="nucleotide sequence ID" value="NZ_RJKN01000010.1"/>
</dbReference>
<dbReference type="InParanoid" id="A0A3N1G954"/>
<dbReference type="OrthoDB" id="3389322at2"/>
<dbReference type="Pfam" id="PF13559">
    <property type="entry name" value="DUF4129"/>
    <property type="match status" value="1"/>
</dbReference>
<dbReference type="EMBL" id="RJKN01000010">
    <property type="protein sequence ID" value="ROP26741.1"/>
    <property type="molecule type" value="Genomic_DNA"/>
</dbReference>